<keyword evidence="11" id="KW-1185">Reference proteome</keyword>
<evidence type="ECO:0000256" key="6">
    <source>
        <dbReference type="ARBA" id="ARBA00023225"/>
    </source>
</evidence>
<sequence>MSKFIKATNVNHIDTEQKKIAIRNIMTERKLEETAETDNSETGHEENASSYEGDHKPDAQAIVEEAKQEAAQIVEQAKQEAEDLKKQLKQEEKKQKKLVKQEKETARSEGYEKGYQEGAQEAKQQCQTEIDRAQHVVSSAKLHYEERIQEAEPVILNLAMKVAARIISSTFDTNENAWLDLVKQAIAEVREHPDVKIYVHPDWYELTLKHRQELQAIVMHTDELYIYPDMNLPQNGCIIESPLGQVDVSVDSQLKEIKSQLAEKLKERTEDGSGNAHS</sequence>
<feature type="compositionally biased region" description="Basic and acidic residues" evidence="8">
    <location>
        <begin position="91"/>
        <end position="115"/>
    </location>
</feature>
<dbReference type="NCBIfam" id="TIGR03825">
    <property type="entry name" value="FliH_bacil"/>
    <property type="match status" value="1"/>
</dbReference>
<dbReference type="Proteomes" id="UP000551878">
    <property type="component" value="Unassembled WGS sequence"/>
</dbReference>
<evidence type="ECO:0000256" key="2">
    <source>
        <dbReference type="ARBA" id="ARBA00006602"/>
    </source>
</evidence>
<evidence type="ECO:0000256" key="1">
    <source>
        <dbReference type="ARBA" id="ARBA00003041"/>
    </source>
</evidence>
<evidence type="ECO:0000259" key="9">
    <source>
        <dbReference type="Pfam" id="PF02108"/>
    </source>
</evidence>
<feature type="domain" description="Flagellar assembly protein FliH/Type III secretion system HrpE" evidence="9">
    <location>
        <begin position="129"/>
        <end position="257"/>
    </location>
</feature>
<keyword evidence="4" id="KW-1005">Bacterial flagellum biogenesis</keyword>
<keyword evidence="6" id="KW-1006">Bacterial flagellum protein export</keyword>
<keyword evidence="10" id="KW-0969">Cilium</keyword>
<comment type="similarity">
    <text evidence="2">Belongs to the FliH family.</text>
</comment>
<dbReference type="EMBL" id="JACHHB010000001">
    <property type="protein sequence ID" value="MBB5172078.1"/>
    <property type="molecule type" value="Genomic_DNA"/>
</dbReference>
<comment type="caution">
    <text evidence="10">The sequence shown here is derived from an EMBL/GenBank/DDBJ whole genome shotgun (WGS) entry which is preliminary data.</text>
</comment>
<dbReference type="InterPro" id="IPR018035">
    <property type="entry name" value="Flagellar_FliH/T3SS_HrpE"/>
</dbReference>
<dbReference type="GO" id="GO:0015031">
    <property type="term" value="P:protein transport"/>
    <property type="evidence" value="ECO:0007669"/>
    <property type="project" value="UniProtKB-KW"/>
</dbReference>
<feature type="region of interest" description="Disordered" evidence="8">
    <location>
        <begin position="28"/>
        <end position="76"/>
    </location>
</feature>
<organism evidence="10 11">
    <name type="scientific">Texcoconibacillus texcoconensis</name>
    <dbReference type="NCBI Taxonomy" id="1095777"/>
    <lineage>
        <taxon>Bacteria</taxon>
        <taxon>Bacillati</taxon>
        <taxon>Bacillota</taxon>
        <taxon>Bacilli</taxon>
        <taxon>Bacillales</taxon>
        <taxon>Bacillaceae</taxon>
        <taxon>Texcoconibacillus</taxon>
    </lineage>
</organism>
<feature type="region of interest" description="Disordered" evidence="8">
    <location>
        <begin position="91"/>
        <end position="122"/>
    </location>
</feature>
<dbReference type="AlphaFoldDB" id="A0A840QL41"/>
<evidence type="ECO:0000256" key="4">
    <source>
        <dbReference type="ARBA" id="ARBA00022795"/>
    </source>
</evidence>
<evidence type="ECO:0000313" key="10">
    <source>
        <dbReference type="EMBL" id="MBB5172078.1"/>
    </source>
</evidence>
<keyword evidence="10" id="KW-0966">Cell projection</keyword>
<dbReference type="InterPro" id="IPR022524">
    <property type="entry name" value="FliH_Bacilli"/>
</dbReference>
<proteinExistence type="inferred from homology"/>
<name>A0A840QL41_9BACI</name>
<gene>
    <name evidence="10" type="ORF">HNQ41_000218</name>
</gene>
<keyword evidence="3" id="KW-0813">Transport</keyword>
<dbReference type="Pfam" id="PF02108">
    <property type="entry name" value="FliH"/>
    <property type="match status" value="1"/>
</dbReference>
<evidence type="ECO:0000256" key="8">
    <source>
        <dbReference type="SAM" id="MobiDB-lite"/>
    </source>
</evidence>
<keyword evidence="5" id="KW-0653">Protein transport</keyword>
<evidence type="ECO:0000256" key="5">
    <source>
        <dbReference type="ARBA" id="ARBA00022927"/>
    </source>
</evidence>
<reference evidence="10 11" key="1">
    <citation type="submission" date="2020-08" db="EMBL/GenBank/DDBJ databases">
        <title>Genomic Encyclopedia of Type Strains, Phase IV (KMG-IV): sequencing the most valuable type-strain genomes for metagenomic binning, comparative biology and taxonomic classification.</title>
        <authorList>
            <person name="Goeker M."/>
        </authorList>
    </citation>
    <scope>NUCLEOTIDE SEQUENCE [LARGE SCALE GENOMIC DNA]</scope>
    <source>
        <strain evidence="10 11">DSM 24696</strain>
    </source>
</reference>
<dbReference type="PANTHER" id="PTHR34982">
    <property type="entry name" value="YOP PROTEINS TRANSLOCATION PROTEIN L"/>
    <property type="match status" value="1"/>
</dbReference>
<accession>A0A840QL41</accession>
<evidence type="ECO:0000313" key="11">
    <source>
        <dbReference type="Proteomes" id="UP000551878"/>
    </source>
</evidence>
<dbReference type="PANTHER" id="PTHR34982:SF1">
    <property type="entry name" value="FLAGELLAR ASSEMBLY PROTEIN FLIH"/>
    <property type="match status" value="1"/>
</dbReference>
<keyword evidence="10" id="KW-0282">Flagellum</keyword>
<evidence type="ECO:0000256" key="3">
    <source>
        <dbReference type="ARBA" id="ARBA00022448"/>
    </source>
</evidence>
<dbReference type="InterPro" id="IPR051472">
    <property type="entry name" value="T3SS_Stator/FliH"/>
</dbReference>
<comment type="function">
    <text evidence="1">Needed for flagellar regrowth and assembly.</text>
</comment>
<feature type="compositionally biased region" description="Basic and acidic residues" evidence="8">
    <location>
        <begin position="41"/>
        <end position="68"/>
    </location>
</feature>
<dbReference type="GO" id="GO:0005829">
    <property type="term" value="C:cytosol"/>
    <property type="evidence" value="ECO:0007669"/>
    <property type="project" value="TreeGrafter"/>
</dbReference>
<evidence type="ECO:0000256" key="7">
    <source>
        <dbReference type="NCBIfam" id="TIGR03825"/>
    </source>
</evidence>
<protein>
    <recommendedName>
        <fullName evidence="7">Flagellar assembly protein FliH</fullName>
    </recommendedName>
</protein>
<dbReference type="RefSeq" id="WP_184662556.1">
    <property type="nucleotide sequence ID" value="NZ_JACHHB010000001.1"/>
</dbReference>
<dbReference type="GO" id="GO:0044781">
    <property type="term" value="P:bacterial-type flagellum organization"/>
    <property type="evidence" value="ECO:0007669"/>
    <property type="project" value="UniProtKB-KW"/>
</dbReference>